<dbReference type="InterPro" id="IPR006139">
    <property type="entry name" value="D-isomer_2_OHA_DH_cat_dom"/>
</dbReference>
<dbReference type="EC" id="1.1.1.-" evidence="7"/>
<protein>
    <submittedName>
        <fullName evidence="7">D-glycerate dehydrogenase</fullName>
        <ecNumber evidence="7">1.1.1.-</ecNumber>
    </submittedName>
</protein>
<dbReference type="PANTHER" id="PTHR10996">
    <property type="entry name" value="2-HYDROXYACID DEHYDROGENASE-RELATED"/>
    <property type="match status" value="1"/>
</dbReference>
<feature type="domain" description="D-isomer specific 2-hydroxyacid dehydrogenase NAD-binding" evidence="6">
    <location>
        <begin position="110"/>
        <end position="287"/>
    </location>
</feature>
<dbReference type="GO" id="GO:0005829">
    <property type="term" value="C:cytosol"/>
    <property type="evidence" value="ECO:0007669"/>
    <property type="project" value="TreeGrafter"/>
</dbReference>
<dbReference type="GO" id="GO:0051287">
    <property type="term" value="F:NAD binding"/>
    <property type="evidence" value="ECO:0007669"/>
    <property type="project" value="InterPro"/>
</dbReference>
<keyword evidence="8" id="KW-1185">Reference proteome</keyword>
<dbReference type="FunFam" id="3.40.50.720:FF:000203">
    <property type="entry name" value="D-3-phosphoglycerate dehydrogenase (SerA)"/>
    <property type="match status" value="1"/>
</dbReference>
<organism evidence="7 8">
    <name type="scientific">Acidiphilium acidophilum</name>
    <name type="common">Thiobacillus acidophilus</name>
    <dbReference type="NCBI Taxonomy" id="76588"/>
    <lineage>
        <taxon>Bacteria</taxon>
        <taxon>Pseudomonadati</taxon>
        <taxon>Pseudomonadota</taxon>
        <taxon>Alphaproteobacteria</taxon>
        <taxon>Acetobacterales</taxon>
        <taxon>Acidocellaceae</taxon>
        <taxon>Acidiphilium</taxon>
    </lineage>
</organism>
<dbReference type="Pfam" id="PF02826">
    <property type="entry name" value="2-Hacid_dh_C"/>
    <property type="match status" value="1"/>
</dbReference>
<dbReference type="InterPro" id="IPR029752">
    <property type="entry name" value="D-isomer_DH_CS1"/>
</dbReference>
<reference evidence="7 8" key="1">
    <citation type="submission" date="2023-11" db="EMBL/GenBank/DDBJ databases">
        <title>MicrobeMod: A computational toolkit for identifying prokaryotic methylation and restriction-modification with nanopore sequencing.</title>
        <authorList>
            <person name="Crits-Christoph A."/>
            <person name="Kang S.C."/>
            <person name="Lee H."/>
            <person name="Ostrov N."/>
        </authorList>
    </citation>
    <scope>NUCLEOTIDE SEQUENCE [LARGE SCALE GENOMIC DNA]</scope>
    <source>
        <strain evidence="7 8">DSMZ 700</strain>
    </source>
</reference>
<keyword evidence="2 4" id="KW-0560">Oxidoreductase</keyword>
<accession>A0AAW9DP11</accession>
<dbReference type="InterPro" id="IPR006140">
    <property type="entry name" value="D-isomer_DH_NAD-bd"/>
</dbReference>
<dbReference type="AlphaFoldDB" id="A0AAW9DP11"/>
<dbReference type="GO" id="GO:0016618">
    <property type="term" value="F:hydroxypyruvate reductase [NAD(P)H] activity"/>
    <property type="evidence" value="ECO:0007669"/>
    <property type="project" value="TreeGrafter"/>
</dbReference>
<dbReference type="PROSITE" id="PS00065">
    <property type="entry name" value="D_2_HYDROXYACID_DH_1"/>
    <property type="match status" value="1"/>
</dbReference>
<dbReference type="SUPFAM" id="SSF52283">
    <property type="entry name" value="Formate/glycerate dehydrogenase catalytic domain-like"/>
    <property type="match status" value="1"/>
</dbReference>
<dbReference type="Pfam" id="PF00389">
    <property type="entry name" value="2-Hacid_dh"/>
    <property type="match status" value="1"/>
</dbReference>
<dbReference type="Gene3D" id="3.40.50.720">
    <property type="entry name" value="NAD(P)-binding Rossmann-like Domain"/>
    <property type="match status" value="2"/>
</dbReference>
<keyword evidence="3" id="KW-0520">NAD</keyword>
<comment type="caution">
    <text evidence="7">The sequence shown here is derived from an EMBL/GenBank/DDBJ whole genome shotgun (WGS) entry which is preliminary data.</text>
</comment>
<dbReference type="CDD" id="cd05301">
    <property type="entry name" value="GDH"/>
    <property type="match status" value="1"/>
</dbReference>
<evidence type="ECO:0000256" key="4">
    <source>
        <dbReference type="RuleBase" id="RU003719"/>
    </source>
</evidence>
<name>A0AAW9DP11_ACIAO</name>
<dbReference type="GO" id="GO:0030267">
    <property type="term" value="F:glyoxylate reductase (NADPH) activity"/>
    <property type="evidence" value="ECO:0007669"/>
    <property type="project" value="TreeGrafter"/>
</dbReference>
<evidence type="ECO:0000256" key="3">
    <source>
        <dbReference type="ARBA" id="ARBA00023027"/>
    </source>
</evidence>
<dbReference type="PANTHER" id="PTHR10996:SF283">
    <property type="entry name" value="GLYOXYLATE_HYDROXYPYRUVATE REDUCTASE B"/>
    <property type="match status" value="1"/>
</dbReference>
<comment type="similarity">
    <text evidence="1 4">Belongs to the D-isomer specific 2-hydroxyacid dehydrogenase family.</text>
</comment>
<dbReference type="Proteomes" id="UP001279553">
    <property type="component" value="Unassembled WGS sequence"/>
</dbReference>
<evidence type="ECO:0000259" key="6">
    <source>
        <dbReference type="Pfam" id="PF02826"/>
    </source>
</evidence>
<dbReference type="SUPFAM" id="SSF51735">
    <property type="entry name" value="NAD(P)-binding Rossmann-fold domains"/>
    <property type="match status" value="1"/>
</dbReference>
<evidence type="ECO:0000313" key="8">
    <source>
        <dbReference type="Proteomes" id="UP001279553"/>
    </source>
</evidence>
<dbReference type="RefSeq" id="WP_319613410.1">
    <property type="nucleotide sequence ID" value="NZ_JAWXYB010000018.1"/>
</dbReference>
<proteinExistence type="inferred from homology"/>
<feature type="domain" description="D-isomer specific 2-hydroxyacid dehydrogenase catalytic" evidence="5">
    <location>
        <begin position="24"/>
        <end position="318"/>
    </location>
</feature>
<dbReference type="InterPro" id="IPR036291">
    <property type="entry name" value="NAD(P)-bd_dom_sf"/>
</dbReference>
<gene>
    <name evidence="7" type="ORF">SIL87_06775</name>
</gene>
<evidence type="ECO:0000256" key="1">
    <source>
        <dbReference type="ARBA" id="ARBA00005854"/>
    </source>
</evidence>
<dbReference type="InterPro" id="IPR050223">
    <property type="entry name" value="D-isomer_2-hydroxyacid_DH"/>
</dbReference>
<evidence type="ECO:0000313" key="7">
    <source>
        <dbReference type="EMBL" id="MDX5930465.1"/>
    </source>
</evidence>
<dbReference type="EMBL" id="JAWXYB010000018">
    <property type="protein sequence ID" value="MDX5930465.1"/>
    <property type="molecule type" value="Genomic_DNA"/>
</dbReference>
<evidence type="ECO:0000256" key="2">
    <source>
        <dbReference type="ARBA" id="ARBA00023002"/>
    </source>
</evidence>
<sequence>MKPRLVVTRTMPAPVAARIEAAFDPVFLDISGRFDPESLLDALDHAAAILVTPADRIEAGLIARIPVDVKILATFSVGTDHIDLVAARASGLAVVNTPDVLSFATAEAAMTLILMCARRTGEGERAVRSGQWPGWTPTYMLGTSLEGKTLGILGMGRIGQALARMAAGFSMRVIYHNRNRLAAAQEGPATYIADEADFLAACDVLSIHLPGGAATRHWLNPARLAKLRPGVIVVNTGRGSTIDDDALIAALKSGQVRAAGLDVFPAEPTIPPGYLDLEQVVLLPHLGSATEETRTAMGMLALDGIEAILAGQDPPNRVA</sequence>
<evidence type="ECO:0000259" key="5">
    <source>
        <dbReference type="Pfam" id="PF00389"/>
    </source>
</evidence>